<gene>
    <name evidence="2" type="ORF">BdWA1_000753</name>
</gene>
<proteinExistence type="predicted"/>
<feature type="region of interest" description="Disordered" evidence="1">
    <location>
        <begin position="44"/>
        <end position="80"/>
    </location>
</feature>
<dbReference type="GeneID" id="94335051"/>
<dbReference type="Proteomes" id="UP001214638">
    <property type="component" value="Unassembled WGS sequence"/>
</dbReference>
<dbReference type="RefSeq" id="XP_067804592.1">
    <property type="nucleotide sequence ID" value="XM_067945801.1"/>
</dbReference>
<dbReference type="KEGG" id="bdw:94335051"/>
<keyword evidence="3" id="KW-1185">Reference proteome</keyword>
<name>A0AAD9PMR6_9APIC</name>
<organism evidence="2 3">
    <name type="scientific">Babesia duncani</name>
    <dbReference type="NCBI Taxonomy" id="323732"/>
    <lineage>
        <taxon>Eukaryota</taxon>
        <taxon>Sar</taxon>
        <taxon>Alveolata</taxon>
        <taxon>Apicomplexa</taxon>
        <taxon>Aconoidasida</taxon>
        <taxon>Piroplasmida</taxon>
        <taxon>Babesiidae</taxon>
        <taxon>Babesia</taxon>
    </lineage>
</organism>
<comment type="caution">
    <text evidence="2">The sequence shown here is derived from an EMBL/GenBank/DDBJ whole genome shotgun (WGS) entry which is preliminary data.</text>
</comment>
<evidence type="ECO:0000313" key="3">
    <source>
        <dbReference type="Proteomes" id="UP001214638"/>
    </source>
</evidence>
<evidence type="ECO:0000313" key="2">
    <source>
        <dbReference type="EMBL" id="KAK2197750.1"/>
    </source>
</evidence>
<evidence type="ECO:0000256" key="1">
    <source>
        <dbReference type="SAM" id="MobiDB-lite"/>
    </source>
</evidence>
<reference evidence="2" key="1">
    <citation type="journal article" date="2023" name="Nat. Microbiol.">
        <title>Babesia duncani multi-omics identifies virulence factors and drug targets.</title>
        <authorList>
            <person name="Singh P."/>
            <person name="Lonardi S."/>
            <person name="Liang Q."/>
            <person name="Vydyam P."/>
            <person name="Khabirova E."/>
            <person name="Fang T."/>
            <person name="Gihaz S."/>
            <person name="Thekkiniath J."/>
            <person name="Munshi M."/>
            <person name="Abel S."/>
            <person name="Ciampossin L."/>
            <person name="Batugedara G."/>
            <person name="Gupta M."/>
            <person name="Lu X.M."/>
            <person name="Lenz T."/>
            <person name="Chakravarty S."/>
            <person name="Cornillot E."/>
            <person name="Hu Y."/>
            <person name="Ma W."/>
            <person name="Gonzalez L.M."/>
            <person name="Sanchez S."/>
            <person name="Estrada K."/>
            <person name="Sanchez-Flores A."/>
            <person name="Montero E."/>
            <person name="Harb O.S."/>
            <person name="Le Roch K.G."/>
            <person name="Mamoun C.B."/>
        </authorList>
    </citation>
    <scope>NUCLEOTIDE SEQUENCE</scope>
    <source>
        <strain evidence="2">WA1</strain>
    </source>
</reference>
<dbReference type="EMBL" id="JALLKP010000001">
    <property type="protein sequence ID" value="KAK2197750.1"/>
    <property type="molecule type" value="Genomic_DNA"/>
</dbReference>
<accession>A0AAD9PMR6</accession>
<dbReference type="AlphaFoldDB" id="A0AAD9PMR6"/>
<sequence>MATHLQEKLDEERREKTGNISLSFCLKKHAEEVAALAVEKGMKASNGKKMEIFEGKGTLPDEEEGQAQTQQQQDVKPDST</sequence>
<protein>
    <submittedName>
        <fullName evidence="2">Uncharacterized protein</fullName>
    </submittedName>
</protein>